<organism evidence="1 2">
    <name type="scientific">Pocillopora damicornis</name>
    <name type="common">Cauliflower coral</name>
    <name type="synonym">Millepora damicornis</name>
    <dbReference type="NCBI Taxonomy" id="46731"/>
    <lineage>
        <taxon>Eukaryota</taxon>
        <taxon>Metazoa</taxon>
        <taxon>Cnidaria</taxon>
        <taxon>Anthozoa</taxon>
        <taxon>Hexacorallia</taxon>
        <taxon>Scleractinia</taxon>
        <taxon>Astrocoeniina</taxon>
        <taxon>Pocilloporidae</taxon>
        <taxon>Pocillopora</taxon>
    </lineage>
</organism>
<dbReference type="EMBL" id="RCHS01001598">
    <property type="protein sequence ID" value="RMX52619.1"/>
    <property type="molecule type" value="Genomic_DNA"/>
</dbReference>
<sequence length="85" mass="9528">MRGGSLKRFKPDVGEQKGEGVKDVFRDILSDTWKGVAGFKKKAPLRKRPYNAISGFQQGLKSGIKRGVTNEMKRLAAKRLKGFFD</sequence>
<proteinExistence type="predicted"/>
<dbReference type="Proteomes" id="UP000275408">
    <property type="component" value="Unassembled WGS sequence"/>
</dbReference>
<comment type="caution">
    <text evidence="1">The sequence shown here is derived from an EMBL/GenBank/DDBJ whole genome shotgun (WGS) entry which is preliminary data.</text>
</comment>
<dbReference type="AlphaFoldDB" id="A0A3M6UGB9"/>
<accession>A0A3M6UGB9</accession>
<keyword evidence="2" id="KW-1185">Reference proteome</keyword>
<reference evidence="1 2" key="1">
    <citation type="journal article" date="2018" name="Sci. Rep.">
        <title>Comparative analysis of the Pocillopora damicornis genome highlights role of immune system in coral evolution.</title>
        <authorList>
            <person name="Cunning R."/>
            <person name="Bay R.A."/>
            <person name="Gillette P."/>
            <person name="Baker A.C."/>
            <person name="Traylor-Knowles N."/>
        </authorList>
    </citation>
    <scope>NUCLEOTIDE SEQUENCE [LARGE SCALE GENOMIC DNA]</scope>
    <source>
        <strain evidence="1">RSMAS</strain>
        <tissue evidence="1">Whole animal</tissue>
    </source>
</reference>
<gene>
    <name evidence="1" type="ORF">pdam_00016850</name>
</gene>
<protein>
    <submittedName>
        <fullName evidence="1">Uncharacterized protein</fullName>
    </submittedName>
</protein>
<evidence type="ECO:0000313" key="2">
    <source>
        <dbReference type="Proteomes" id="UP000275408"/>
    </source>
</evidence>
<name>A0A3M6UGB9_POCDA</name>
<evidence type="ECO:0000313" key="1">
    <source>
        <dbReference type="EMBL" id="RMX52619.1"/>
    </source>
</evidence>